<feature type="transmembrane region" description="Helical" evidence="1">
    <location>
        <begin position="204"/>
        <end position="226"/>
    </location>
</feature>
<keyword evidence="3" id="KW-0012">Acyltransferase</keyword>
<dbReference type="PANTHER" id="PTHR23028:SF131">
    <property type="entry name" value="BLR2367 PROTEIN"/>
    <property type="match status" value="1"/>
</dbReference>
<protein>
    <submittedName>
        <fullName evidence="3">Acyltransferase</fullName>
    </submittedName>
</protein>
<accession>C0EUS3</accession>
<dbReference type="Pfam" id="PF01757">
    <property type="entry name" value="Acyl_transf_3"/>
    <property type="match status" value="1"/>
</dbReference>
<sequence length="359" mass="41874">MGGKKRMVEKTNKPAMEKRINSLWLLDVFRGLSALLIVLYHYTTQYDKSIGHLAKYNFSFPWGCHAVYAFFMLSGFLIVYTYKENFNMVSFLKKRCVRLYPMFWVCMVVTTIYMAFIFPERVPSVRQFLLNITMFPTLFGSTAIDGVYWTMPKELIFYIIFAIIACGGGLKGKQKAKWLWLCIVIEVICLIYCFGPFDLPAQWGIIFFMIPDYMYVFLAGCAVYYLNYTENLQQKGMMIIYLIICTVVCKCLCSESTFIFFIFSLCMLILCSREKTNQKTEGMKQILRPFIFLSEISYVLYLTHQFIGFGIIRKMEMQGMTAEVWILLPIAHAILLATILHYGVELKINQMLKRCFAKI</sequence>
<reference evidence="3 4" key="1">
    <citation type="submission" date="2009-01" db="EMBL/GenBank/DDBJ databases">
        <authorList>
            <person name="Fulton L."/>
            <person name="Clifton S."/>
            <person name="Fulton B."/>
            <person name="Xu J."/>
            <person name="Minx P."/>
            <person name="Pepin K.H."/>
            <person name="Johnson M."/>
            <person name="Bhonagiri V."/>
            <person name="Nash W.E."/>
            <person name="Mardis E.R."/>
            <person name="Wilson R.K."/>
        </authorList>
    </citation>
    <scope>NUCLEOTIDE SEQUENCE [LARGE SCALE GENOMIC DNA]</scope>
    <source>
        <strain evidence="3 4">DSM 3353</strain>
    </source>
</reference>
<evidence type="ECO:0000259" key="2">
    <source>
        <dbReference type="Pfam" id="PF01757"/>
    </source>
</evidence>
<dbReference type="eggNOG" id="COG1835">
    <property type="taxonomic scope" value="Bacteria"/>
</dbReference>
<evidence type="ECO:0000313" key="3">
    <source>
        <dbReference type="EMBL" id="EEG36997.1"/>
    </source>
</evidence>
<keyword evidence="1" id="KW-0812">Transmembrane</keyword>
<feature type="domain" description="Acyltransferase 3" evidence="2">
    <location>
        <begin position="26"/>
        <end position="338"/>
    </location>
</feature>
<dbReference type="RefSeq" id="WP_005345849.1">
    <property type="nucleotide sequence ID" value="NZ_ACEP01000056.1"/>
</dbReference>
<proteinExistence type="predicted"/>
<dbReference type="EMBL" id="ACEP01000056">
    <property type="protein sequence ID" value="EEG36997.1"/>
    <property type="molecule type" value="Genomic_DNA"/>
</dbReference>
<keyword evidence="1" id="KW-0472">Membrane</keyword>
<keyword evidence="1" id="KW-1133">Transmembrane helix</keyword>
<dbReference type="GO" id="GO:0016747">
    <property type="term" value="F:acyltransferase activity, transferring groups other than amino-acyl groups"/>
    <property type="evidence" value="ECO:0007669"/>
    <property type="project" value="InterPro"/>
</dbReference>
<gene>
    <name evidence="3" type="ORF">EUBHAL_01161</name>
</gene>
<organism evidence="3 4">
    <name type="scientific">Anaerobutyricum hallii DSM 3353</name>
    <dbReference type="NCBI Taxonomy" id="411469"/>
    <lineage>
        <taxon>Bacteria</taxon>
        <taxon>Bacillati</taxon>
        <taxon>Bacillota</taxon>
        <taxon>Clostridia</taxon>
        <taxon>Lachnospirales</taxon>
        <taxon>Lachnospiraceae</taxon>
        <taxon>Anaerobutyricum</taxon>
    </lineage>
</organism>
<dbReference type="InterPro" id="IPR050879">
    <property type="entry name" value="Acyltransferase_3"/>
</dbReference>
<comment type="caution">
    <text evidence="3">The sequence shown here is derived from an EMBL/GenBank/DDBJ whole genome shotgun (WGS) entry which is preliminary data.</text>
</comment>
<feature type="transmembrane region" description="Helical" evidence="1">
    <location>
        <begin position="60"/>
        <end position="79"/>
    </location>
</feature>
<dbReference type="InterPro" id="IPR002656">
    <property type="entry name" value="Acyl_transf_3_dom"/>
</dbReference>
<keyword evidence="3" id="KW-0808">Transferase</keyword>
<feature type="transmembrane region" description="Helical" evidence="1">
    <location>
        <begin position="290"/>
        <end position="312"/>
    </location>
</feature>
<feature type="transmembrane region" description="Helical" evidence="1">
    <location>
        <begin position="99"/>
        <end position="116"/>
    </location>
</feature>
<evidence type="ECO:0000256" key="1">
    <source>
        <dbReference type="SAM" id="Phobius"/>
    </source>
</evidence>
<reference evidence="3 4" key="2">
    <citation type="submission" date="2009-02" db="EMBL/GenBank/DDBJ databases">
        <title>Draft genome sequence of Eubacterium hallii (DSM 3353).</title>
        <authorList>
            <person name="Sudarsanam P."/>
            <person name="Ley R."/>
            <person name="Guruge J."/>
            <person name="Turnbaugh P.J."/>
            <person name="Mahowald M."/>
            <person name="Liep D."/>
            <person name="Gordon J."/>
        </authorList>
    </citation>
    <scope>NUCLEOTIDE SEQUENCE [LARGE SCALE GENOMIC DNA]</scope>
    <source>
        <strain evidence="3 4">DSM 3353</strain>
    </source>
</reference>
<feature type="transmembrane region" description="Helical" evidence="1">
    <location>
        <begin position="238"/>
        <end position="270"/>
    </location>
</feature>
<name>C0EUS3_9FIRM</name>
<dbReference type="Proteomes" id="UP000003174">
    <property type="component" value="Unassembled WGS sequence"/>
</dbReference>
<dbReference type="AlphaFoldDB" id="C0EUS3"/>
<dbReference type="GO" id="GO:0000271">
    <property type="term" value="P:polysaccharide biosynthetic process"/>
    <property type="evidence" value="ECO:0007669"/>
    <property type="project" value="TreeGrafter"/>
</dbReference>
<feature type="transmembrane region" description="Helical" evidence="1">
    <location>
        <begin position="178"/>
        <end position="197"/>
    </location>
</feature>
<feature type="transmembrane region" description="Helical" evidence="1">
    <location>
        <begin position="128"/>
        <end position="148"/>
    </location>
</feature>
<feature type="transmembrane region" description="Helical" evidence="1">
    <location>
        <begin position="324"/>
        <end position="344"/>
    </location>
</feature>
<dbReference type="PANTHER" id="PTHR23028">
    <property type="entry name" value="ACETYLTRANSFERASE"/>
    <property type="match status" value="1"/>
</dbReference>
<evidence type="ECO:0000313" key="4">
    <source>
        <dbReference type="Proteomes" id="UP000003174"/>
    </source>
</evidence>
<dbReference type="GO" id="GO:0016020">
    <property type="term" value="C:membrane"/>
    <property type="evidence" value="ECO:0007669"/>
    <property type="project" value="TreeGrafter"/>
</dbReference>
<feature type="transmembrane region" description="Helical" evidence="1">
    <location>
        <begin position="155"/>
        <end position="172"/>
    </location>
</feature>
<feature type="transmembrane region" description="Helical" evidence="1">
    <location>
        <begin position="21"/>
        <end position="40"/>
    </location>
</feature>